<evidence type="ECO:0000313" key="2">
    <source>
        <dbReference type="Proteomes" id="UP000019150"/>
    </source>
</evidence>
<dbReference type="PROSITE" id="PS51257">
    <property type="entry name" value="PROKAR_LIPOPROTEIN"/>
    <property type="match status" value="1"/>
</dbReference>
<dbReference type="KEGG" id="nno:NONO_c08900"/>
<dbReference type="HOGENOM" id="CLU_2047244_0_0_11"/>
<sequence length="120" mass="12521">MRSRIRSWTTVLFGSLIGCTDGRTSVGPAVAFALDSIAADCPETPAELDDAGKAMSRDVQDKSAIALMSAFEEQRIGGTSSAPVPIASARNYEGAPYDPIRDVAAGWYGRSVPGNCAALP</sequence>
<dbReference type="Proteomes" id="UP000019150">
    <property type="component" value="Chromosome"/>
</dbReference>
<name>W5T900_9NOCA</name>
<protein>
    <recommendedName>
        <fullName evidence="3">Lipoprotein</fullName>
    </recommendedName>
</protein>
<dbReference type="AlphaFoldDB" id="W5T900"/>
<keyword evidence="2" id="KW-1185">Reference proteome</keyword>
<organism evidence="1 2">
    <name type="scientific">Nocardia nova SH22a</name>
    <dbReference type="NCBI Taxonomy" id="1415166"/>
    <lineage>
        <taxon>Bacteria</taxon>
        <taxon>Bacillati</taxon>
        <taxon>Actinomycetota</taxon>
        <taxon>Actinomycetes</taxon>
        <taxon>Mycobacteriales</taxon>
        <taxon>Nocardiaceae</taxon>
        <taxon>Nocardia</taxon>
    </lineage>
</organism>
<evidence type="ECO:0000313" key="1">
    <source>
        <dbReference type="EMBL" id="AHH15697.1"/>
    </source>
</evidence>
<proteinExistence type="predicted"/>
<dbReference type="PATRIC" id="fig|1415166.3.peg.897"/>
<accession>W5T900</accession>
<dbReference type="EMBL" id="CP006850">
    <property type="protein sequence ID" value="AHH15697.1"/>
    <property type="molecule type" value="Genomic_DNA"/>
</dbReference>
<gene>
    <name evidence="1" type="ORF">NONO_c08900</name>
</gene>
<evidence type="ECO:0008006" key="3">
    <source>
        <dbReference type="Google" id="ProtNLM"/>
    </source>
</evidence>
<reference evidence="1 2" key="1">
    <citation type="journal article" date="2014" name="Appl. Environ. Microbiol.">
        <title>Insights into the Microbial Degradation of Rubber and Gutta-Percha by Analysis of the Complete Genome of Nocardia nova SH22a.</title>
        <authorList>
            <person name="Luo Q."/>
            <person name="Hiessl S."/>
            <person name="Poehlein A."/>
            <person name="Daniel R."/>
            <person name="Steinbuchel A."/>
        </authorList>
    </citation>
    <scope>NUCLEOTIDE SEQUENCE [LARGE SCALE GENOMIC DNA]</scope>
    <source>
        <strain evidence="1">SH22a</strain>
    </source>
</reference>
<dbReference type="STRING" id="1415166.NONO_c08900"/>